<name>A0AAV1XIL4_LUPLU</name>
<evidence type="ECO:0000313" key="2">
    <source>
        <dbReference type="Proteomes" id="UP001497480"/>
    </source>
</evidence>
<evidence type="ECO:0000313" key="1">
    <source>
        <dbReference type="EMBL" id="CAL0321000.1"/>
    </source>
</evidence>
<organism evidence="1 2">
    <name type="scientific">Lupinus luteus</name>
    <name type="common">European yellow lupine</name>
    <dbReference type="NCBI Taxonomy" id="3873"/>
    <lineage>
        <taxon>Eukaryota</taxon>
        <taxon>Viridiplantae</taxon>
        <taxon>Streptophyta</taxon>
        <taxon>Embryophyta</taxon>
        <taxon>Tracheophyta</taxon>
        <taxon>Spermatophyta</taxon>
        <taxon>Magnoliopsida</taxon>
        <taxon>eudicotyledons</taxon>
        <taxon>Gunneridae</taxon>
        <taxon>Pentapetalae</taxon>
        <taxon>rosids</taxon>
        <taxon>fabids</taxon>
        <taxon>Fabales</taxon>
        <taxon>Fabaceae</taxon>
        <taxon>Papilionoideae</taxon>
        <taxon>50 kb inversion clade</taxon>
        <taxon>genistoids sensu lato</taxon>
        <taxon>core genistoids</taxon>
        <taxon>Genisteae</taxon>
        <taxon>Lupinus</taxon>
    </lineage>
</organism>
<comment type="caution">
    <text evidence="1">The sequence shown here is derived from an EMBL/GenBank/DDBJ whole genome shotgun (WGS) entry which is preliminary data.</text>
</comment>
<protein>
    <submittedName>
        <fullName evidence="1">Uncharacterized protein</fullName>
    </submittedName>
</protein>
<gene>
    <name evidence="1" type="ORF">LLUT_LOCUS22060</name>
</gene>
<keyword evidence="2" id="KW-1185">Reference proteome</keyword>
<dbReference type="Proteomes" id="UP001497480">
    <property type="component" value="Unassembled WGS sequence"/>
</dbReference>
<sequence>MGPTLPPNQSCNSHFNHKKPITHLKGEIASNNASEVIKPSSLELSKDSIDGSPPLLTVYTDVVVVP</sequence>
<dbReference type="EMBL" id="CAXHTB010000015">
    <property type="protein sequence ID" value="CAL0321000.1"/>
    <property type="molecule type" value="Genomic_DNA"/>
</dbReference>
<proteinExistence type="predicted"/>
<accession>A0AAV1XIL4</accession>
<dbReference type="AlphaFoldDB" id="A0AAV1XIL4"/>
<reference evidence="1 2" key="1">
    <citation type="submission" date="2024-03" db="EMBL/GenBank/DDBJ databases">
        <authorList>
            <person name="Martinez-Hernandez J."/>
        </authorList>
    </citation>
    <scope>NUCLEOTIDE SEQUENCE [LARGE SCALE GENOMIC DNA]</scope>
</reference>